<keyword evidence="4" id="KW-0408">Iron</keyword>
<evidence type="ECO:0000313" key="9">
    <source>
        <dbReference type="Proteomes" id="UP000034349"/>
    </source>
</evidence>
<dbReference type="AlphaFoldDB" id="A0A0F9YVP4"/>
<evidence type="ECO:0000256" key="1">
    <source>
        <dbReference type="ARBA" id="ARBA00001966"/>
    </source>
</evidence>
<dbReference type="SUPFAM" id="SSF102114">
    <property type="entry name" value="Radical SAM enzymes"/>
    <property type="match status" value="1"/>
</dbReference>
<dbReference type="InterPro" id="IPR007197">
    <property type="entry name" value="rSAM"/>
</dbReference>
<dbReference type="SFLD" id="SFLDG01386">
    <property type="entry name" value="main_SPASM_domain-containing"/>
    <property type="match status" value="1"/>
</dbReference>
<keyword evidence="3" id="KW-0479">Metal-binding</keyword>
<protein>
    <submittedName>
        <fullName evidence="8">Radical SAM domain protein</fullName>
    </submittedName>
</protein>
<evidence type="ECO:0000256" key="4">
    <source>
        <dbReference type="ARBA" id="ARBA00023004"/>
    </source>
</evidence>
<evidence type="ECO:0000256" key="5">
    <source>
        <dbReference type="ARBA" id="ARBA00023014"/>
    </source>
</evidence>
<dbReference type="Pfam" id="PF04055">
    <property type="entry name" value="Radical_SAM"/>
    <property type="match status" value="1"/>
</dbReference>
<dbReference type="CDD" id="cd01335">
    <property type="entry name" value="Radical_SAM"/>
    <property type="match status" value="1"/>
</dbReference>
<gene>
    <name evidence="8" type="ORF">UR23_C0027G0003</name>
</gene>
<dbReference type="EMBL" id="LBOK01000027">
    <property type="protein sequence ID" value="KKP35524.1"/>
    <property type="molecule type" value="Genomic_DNA"/>
</dbReference>
<reference evidence="8 9" key="1">
    <citation type="journal article" date="2015" name="Nature">
        <title>rRNA introns, odd ribosomes, and small enigmatic genomes across a large radiation of phyla.</title>
        <authorList>
            <person name="Brown C.T."/>
            <person name="Hug L.A."/>
            <person name="Thomas B.C."/>
            <person name="Sharon I."/>
            <person name="Castelle C.J."/>
            <person name="Singh A."/>
            <person name="Wilkins M.J."/>
            <person name="Williams K.H."/>
            <person name="Banfield J.F."/>
        </authorList>
    </citation>
    <scope>NUCLEOTIDE SEQUENCE [LARGE SCALE GENOMIC DNA]</scope>
</reference>
<evidence type="ECO:0000256" key="2">
    <source>
        <dbReference type="ARBA" id="ARBA00022691"/>
    </source>
</evidence>
<evidence type="ECO:0000256" key="6">
    <source>
        <dbReference type="ARBA" id="ARBA00023601"/>
    </source>
</evidence>
<dbReference type="NCBIfam" id="TIGR04085">
    <property type="entry name" value="rSAM_more_4Fe4S"/>
    <property type="match status" value="1"/>
</dbReference>
<dbReference type="InterPro" id="IPR024023">
    <property type="entry name" value="rSAM_paired_HxsB"/>
</dbReference>
<comment type="caution">
    <text evidence="8">The sequence shown here is derived from an EMBL/GenBank/DDBJ whole genome shotgun (WGS) entry which is preliminary data.</text>
</comment>
<proteinExistence type="inferred from homology"/>
<dbReference type="InterPro" id="IPR023867">
    <property type="entry name" value="Sulphatase_maturase_rSAM"/>
</dbReference>
<evidence type="ECO:0000313" key="8">
    <source>
        <dbReference type="EMBL" id="KKP35524.1"/>
    </source>
</evidence>
<dbReference type="InterPro" id="IPR058240">
    <property type="entry name" value="rSAM_sf"/>
</dbReference>
<dbReference type="PANTHER" id="PTHR43273">
    <property type="entry name" value="ANAEROBIC SULFATASE-MATURATING ENZYME HOMOLOG ASLB-RELATED"/>
    <property type="match status" value="1"/>
</dbReference>
<dbReference type="Gene3D" id="3.20.20.70">
    <property type="entry name" value="Aldolase class I"/>
    <property type="match status" value="1"/>
</dbReference>
<comment type="cofactor">
    <cofactor evidence="1">
        <name>[4Fe-4S] cluster</name>
        <dbReference type="ChEBI" id="CHEBI:49883"/>
    </cofactor>
</comment>
<dbReference type="Proteomes" id="UP000034349">
    <property type="component" value="Unassembled WGS sequence"/>
</dbReference>
<evidence type="ECO:0000256" key="3">
    <source>
        <dbReference type="ARBA" id="ARBA00022723"/>
    </source>
</evidence>
<dbReference type="NCBIfam" id="TIGR03978">
    <property type="entry name" value="rSAM_paired_1"/>
    <property type="match status" value="1"/>
</dbReference>
<name>A0A0F9YVP4_9BACT</name>
<accession>A0A0F9YVP4</accession>
<feature type="domain" description="Radical SAM core" evidence="7">
    <location>
        <begin position="96"/>
        <end position="329"/>
    </location>
</feature>
<comment type="similarity">
    <text evidence="6">Belongs to the radical SAM superfamily. Anaerobic sulfatase-maturating enzyme family.</text>
</comment>
<dbReference type="SFLD" id="SFLDG01384">
    <property type="entry name" value="thioether_bond_formation_requi"/>
    <property type="match status" value="1"/>
</dbReference>
<dbReference type="GO" id="GO:0046872">
    <property type="term" value="F:metal ion binding"/>
    <property type="evidence" value="ECO:0007669"/>
    <property type="project" value="UniProtKB-KW"/>
</dbReference>
<dbReference type="SFLD" id="SFLDS00029">
    <property type="entry name" value="Radical_SAM"/>
    <property type="match status" value="1"/>
</dbReference>
<sequence>MNKITRGEQSRTIKDIKLNKEKVGFVRYKKFADKYLVTNDIGRYVFLKPNDFKSFLEGKLDKKDKLYKELQKKYFIKDDLNSEELIDIYRQRSAFLFHGTSLHIIVVTLRCNYNCIYCQASSRNLKAKGFDMNEETAKAVVNTIFQSPNPAITIEFQGGEPLTNWPIIKFIVEEAEKKNLKAKKNLFISLVTNLSLMDDKKYDYIIKHSISVCTSLDGPEKLHNLNRPFAKGNSYQATTSWIKKFKEKEKKNHSLYQLSALVTISKFSFKYPQEIIDEYLKWGFFGIHLRPLSLLGLSGKFKDSLDDSAKEFLEFWKKSMDYIIDINLKGRFFWERGSFIMLKKIFGDVDPNFLDLRSPCGAGIGQMLYNYDGKVYTCDEARMLGEDTFVLGNVLRNNYKELISHPNLRAVCQASILENSPCDYCAYKPYCGVCPVLNYALYGDLFAPNINNYHCQLDIGMLDYLFEKLQNDKIKAIFKKWLGIKK</sequence>
<keyword evidence="2" id="KW-0949">S-adenosyl-L-methionine</keyword>
<dbReference type="InterPro" id="IPR013785">
    <property type="entry name" value="Aldolase_TIM"/>
</dbReference>
<dbReference type="GO" id="GO:0016491">
    <property type="term" value="F:oxidoreductase activity"/>
    <property type="evidence" value="ECO:0007669"/>
    <property type="project" value="InterPro"/>
</dbReference>
<organism evidence="8 9">
    <name type="scientific">Candidatus Roizmanbacteria bacterium GW2011_GWA2_32_13</name>
    <dbReference type="NCBI Taxonomy" id="1618475"/>
    <lineage>
        <taxon>Bacteria</taxon>
        <taxon>Candidatus Roizmaniibacteriota</taxon>
    </lineage>
</organism>
<dbReference type="SFLD" id="SFLDG01067">
    <property type="entry name" value="SPASM/twitch_domain_containing"/>
    <property type="match status" value="1"/>
</dbReference>
<keyword evidence="5" id="KW-0411">Iron-sulfur</keyword>
<dbReference type="PANTHER" id="PTHR43273:SF3">
    <property type="entry name" value="ANAEROBIC SULFATASE-MATURATING ENZYME HOMOLOG ASLB-RELATED"/>
    <property type="match status" value="1"/>
</dbReference>
<dbReference type="PROSITE" id="PS51918">
    <property type="entry name" value="RADICAL_SAM"/>
    <property type="match status" value="1"/>
</dbReference>
<dbReference type="InterPro" id="IPR023885">
    <property type="entry name" value="4Fe4S-binding_SPASM_dom"/>
</dbReference>
<evidence type="ECO:0000259" key="7">
    <source>
        <dbReference type="PROSITE" id="PS51918"/>
    </source>
</evidence>
<dbReference type="GO" id="GO:0051536">
    <property type="term" value="F:iron-sulfur cluster binding"/>
    <property type="evidence" value="ECO:0007669"/>
    <property type="project" value="UniProtKB-KW"/>
</dbReference>